<dbReference type="Proteomes" id="UP001334005">
    <property type="component" value="Unassembled WGS sequence"/>
</dbReference>
<dbReference type="InterPro" id="IPR012884">
    <property type="entry name" value="Excisionase-like"/>
</dbReference>
<proteinExistence type="predicted"/>
<dbReference type="SUPFAM" id="SSF46955">
    <property type="entry name" value="Putative DNA-binding domain"/>
    <property type="match status" value="1"/>
</dbReference>
<dbReference type="RefSeq" id="WP_115193976.1">
    <property type="nucleotide sequence ID" value="NZ_JARXNJ010000049.1"/>
</dbReference>
<dbReference type="Pfam" id="PF07825">
    <property type="entry name" value="Exc"/>
    <property type="match status" value="1"/>
</dbReference>
<gene>
    <name evidence="4" type="ORF">QFI66_019375</name>
</gene>
<organism evidence="4 5">
    <name type="scientific">Raoultella scottii</name>
    <dbReference type="NCBI Taxonomy" id="3040937"/>
    <lineage>
        <taxon>Bacteria</taxon>
        <taxon>Pseudomonadati</taxon>
        <taxon>Pseudomonadota</taxon>
        <taxon>Gammaproteobacteria</taxon>
        <taxon>Enterobacterales</taxon>
        <taxon>Enterobacteriaceae</taxon>
        <taxon>Klebsiella/Raoultella group</taxon>
        <taxon>Raoultella</taxon>
    </lineage>
</organism>
<evidence type="ECO:0000259" key="3">
    <source>
        <dbReference type="Pfam" id="PF07825"/>
    </source>
</evidence>
<dbReference type="InterPro" id="IPR009061">
    <property type="entry name" value="DNA-bd_dom_put_sf"/>
</dbReference>
<dbReference type="InterPro" id="IPR038137">
    <property type="entry name" value="Excisionase-like_sf"/>
</dbReference>
<protein>
    <submittedName>
        <fullName evidence="4">Excisionase</fullName>
    </submittedName>
</protein>
<evidence type="ECO:0000313" key="5">
    <source>
        <dbReference type="Proteomes" id="UP001334005"/>
    </source>
</evidence>
<comment type="caution">
    <text evidence="4">The sequence shown here is derived from an EMBL/GenBank/DDBJ whole genome shotgun (WGS) entry which is preliminary data.</text>
</comment>
<evidence type="ECO:0000313" key="4">
    <source>
        <dbReference type="EMBL" id="MEK0250251.1"/>
    </source>
</evidence>
<evidence type="ECO:0000256" key="2">
    <source>
        <dbReference type="ARBA" id="ARBA00023172"/>
    </source>
</evidence>
<keyword evidence="5" id="KW-1185">Reference proteome</keyword>
<reference evidence="4 5" key="1">
    <citation type="submission" date="2024-03" db="EMBL/GenBank/DDBJ databases">
        <title>Two novel Raoultella species associated with bleeding cankers of broadleaf hosts, Raoultella scottia sp. nov. and Raoultella lignicola sp. nov.</title>
        <authorList>
            <person name="Brady C.L."/>
        </authorList>
    </citation>
    <scope>NUCLEOTIDE SEQUENCE [LARGE SCALE GENOMIC DNA]</scope>
    <source>
        <strain evidence="4 5">BAC 10a-01-01</strain>
    </source>
</reference>
<name>A0ABU8ZAX9_9ENTR</name>
<keyword evidence="2" id="KW-0233">DNA recombination</keyword>
<accession>A0ABU8ZAX9</accession>
<evidence type="ECO:0000256" key="1">
    <source>
        <dbReference type="ARBA" id="ARBA00023125"/>
    </source>
</evidence>
<sequence>MARKVLLAEWAKEEFGDPVPGITTLNKYAKNGMIYPHPVKVGRSWRVESTARFVGMTSMPEVKRQDHPLLRRILEDGKTTKT</sequence>
<keyword evidence="1" id="KW-0238">DNA-binding</keyword>
<feature type="domain" description="Excisionase-like" evidence="3">
    <location>
        <begin position="4"/>
        <end position="75"/>
    </location>
</feature>
<dbReference type="Gene3D" id="1.10.1660.20">
    <property type="match status" value="1"/>
</dbReference>
<dbReference type="EMBL" id="JARXNH020000057">
    <property type="protein sequence ID" value="MEK0250251.1"/>
    <property type="molecule type" value="Genomic_DNA"/>
</dbReference>